<feature type="transmembrane region" description="Helical" evidence="1">
    <location>
        <begin position="92"/>
        <end position="110"/>
    </location>
</feature>
<accession>A0ABW2K1W2</accession>
<sequence>MSARQWVWINLGGVFAFGLFFVLSLITRGHTAFVVLTEIIGLATLGFAIAAIVYKKKDLRWLAISIISYMTPWLVFAIGHEAGVNASSTLKGLWFFPFYITIVAGMFFIKRSYHYLEGLFKLLPAFFLFFHSILLLYMIALHIWWVLPIQS</sequence>
<feature type="transmembrane region" description="Helical" evidence="1">
    <location>
        <begin position="61"/>
        <end position="80"/>
    </location>
</feature>
<reference evidence="3" key="1">
    <citation type="journal article" date="2019" name="Int. J. Syst. Evol. Microbiol.">
        <title>The Global Catalogue of Microorganisms (GCM) 10K type strain sequencing project: providing services to taxonomists for standard genome sequencing and annotation.</title>
        <authorList>
            <consortium name="The Broad Institute Genomics Platform"/>
            <consortium name="The Broad Institute Genome Sequencing Center for Infectious Disease"/>
            <person name="Wu L."/>
            <person name="Ma J."/>
        </authorList>
    </citation>
    <scope>NUCLEOTIDE SEQUENCE [LARGE SCALE GENOMIC DNA]</scope>
    <source>
        <strain evidence="3">CCUG 73951</strain>
    </source>
</reference>
<feature type="transmembrane region" description="Helical" evidence="1">
    <location>
        <begin position="32"/>
        <end position="54"/>
    </location>
</feature>
<feature type="transmembrane region" description="Helical" evidence="1">
    <location>
        <begin position="122"/>
        <end position="147"/>
    </location>
</feature>
<evidence type="ECO:0000256" key="1">
    <source>
        <dbReference type="SAM" id="Phobius"/>
    </source>
</evidence>
<feature type="transmembrane region" description="Helical" evidence="1">
    <location>
        <begin position="7"/>
        <end position="26"/>
    </location>
</feature>
<evidence type="ECO:0000313" key="2">
    <source>
        <dbReference type="EMBL" id="MFC7320120.1"/>
    </source>
</evidence>
<comment type="caution">
    <text evidence="2">The sequence shown here is derived from an EMBL/GenBank/DDBJ whole genome shotgun (WGS) entry which is preliminary data.</text>
</comment>
<gene>
    <name evidence="2" type="ORF">ACFQMN_04460</name>
</gene>
<dbReference type="Proteomes" id="UP001596494">
    <property type="component" value="Unassembled WGS sequence"/>
</dbReference>
<dbReference type="RefSeq" id="WP_289216773.1">
    <property type="nucleotide sequence ID" value="NZ_JAPVRC010000008.1"/>
</dbReference>
<proteinExistence type="predicted"/>
<protein>
    <submittedName>
        <fullName evidence="2">Uncharacterized protein</fullName>
    </submittedName>
</protein>
<dbReference type="EMBL" id="JBHTBY010000003">
    <property type="protein sequence ID" value="MFC7320120.1"/>
    <property type="molecule type" value="Genomic_DNA"/>
</dbReference>
<keyword evidence="1" id="KW-0812">Transmembrane</keyword>
<keyword evidence="1" id="KW-0472">Membrane</keyword>
<keyword evidence="3" id="KW-1185">Reference proteome</keyword>
<name>A0ABW2K1W2_9BACI</name>
<evidence type="ECO:0000313" key="3">
    <source>
        <dbReference type="Proteomes" id="UP001596494"/>
    </source>
</evidence>
<keyword evidence="1" id="KW-1133">Transmembrane helix</keyword>
<organism evidence="2 3">
    <name type="scientific">Halobacillus campisalis</name>
    <dbReference type="NCBI Taxonomy" id="435909"/>
    <lineage>
        <taxon>Bacteria</taxon>
        <taxon>Bacillati</taxon>
        <taxon>Bacillota</taxon>
        <taxon>Bacilli</taxon>
        <taxon>Bacillales</taxon>
        <taxon>Bacillaceae</taxon>
        <taxon>Halobacillus</taxon>
    </lineage>
</organism>